<keyword evidence="5" id="KW-1133">Transmembrane helix</keyword>
<evidence type="ECO:0000259" key="10">
    <source>
        <dbReference type="PROSITE" id="PS51715"/>
    </source>
</evidence>
<dbReference type="Gene3D" id="3.40.50.300">
    <property type="entry name" value="P-loop containing nucleotide triphosphate hydrolases"/>
    <property type="match status" value="1"/>
</dbReference>
<dbReference type="STRING" id="3750.A0A498JS50"/>
<comment type="caution">
    <text evidence="11">The sequence shown here is derived from an EMBL/GenBank/DDBJ whole genome shotgun (WGS) entry which is preliminary data.</text>
</comment>
<evidence type="ECO:0000256" key="2">
    <source>
        <dbReference type="ARBA" id="ARBA00022741"/>
    </source>
</evidence>
<name>A0A498JS50_MALDO</name>
<dbReference type="Pfam" id="PF05879">
    <property type="entry name" value="RHD3_GTPase"/>
    <property type="match status" value="2"/>
</dbReference>
<dbReference type="Pfam" id="PF20428">
    <property type="entry name" value="Sey1_3HB"/>
    <property type="match status" value="1"/>
</dbReference>
<dbReference type="PANTHER" id="PTHR45923">
    <property type="entry name" value="PROTEIN SEY1"/>
    <property type="match status" value="1"/>
</dbReference>
<dbReference type="PROSITE" id="PS51715">
    <property type="entry name" value="G_GB1_RHD3"/>
    <property type="match status" value="1"/>
</dbReference>
<evidence type="ECO:0000256" key="9">
    <source>
        <dbReference type="SAM" id="Coils"/>
    </source>
</evidence>
<evidence type="ECO:0000256" key="5">
    <source>
        <dbReference type="ARBA" id="ARBA00022989"/>
    </source>
</evidence>
<sequence length="666" mass="76232">MEREDSCGTQLIYGNCEFNSYGLDTFVERVKFPKCREYVVVSIIGPQSGGKSTLMNHLFDTKFQEMNPDRRSQTTKGIWIAKCVGVEPCTLALDIEGTDGSERGQDDTAFEKKSALFAMAISDIVMINMWCHDLGRENAANKPLLRTVFQTPFKNLELDLRKDIKKIWDAVPKPQAHERTPFSEFFSVHVVGLSNYEFLKEKFEEEVAQLKQRLVNSTSSGSLPGYRRRAVPASAFSLMIQQIWKEIKQNKDLDLPSQRVMVATMRCEATADKTLGQFMESERWLSLQKAAETGPVQDFGKRVSSILYYYLSEYDKEVVDFDEGVRKSKRHMLESRALQSAQAVYNTMLVHLCSKAFEGFKVRAASLNPEKGFDESLRACILSSMREFRQWCADASLQHRNWSFSTIVEKLQRDIDVHAASFIRSAKLSELKLKYKEQLVASLTSQVDPAFGDGGEGMWVSIRRILKLETENAISRLSIQGFELEEKEFNAMRQYLSNIARNVVEQKARDNIVAEKVLTEMKDRFSRVFCYDSNSQPRAWKKKKHITVATEEAHSASLKILAVMATIDLDEKRNYDELFSCLTKEIEDSLPSRYPIHTGTVPTTVVQVQRNDSEIYRGSYFIHGFKGFIRSRGRRLLTESYFMFIDRSGLLLQTHPSSHLLKGNQL</sequence>
<evidence type="ECO:0000256" key="4">
    <source>
        <dbReference type="ARBA" id="ARBA00022824"/>
    </source>
</evidence>
<evidence type="ECO:0000256" key="7">
    <source>
        <dbReference type="ARBA" id="ARBA00023136"/>
    </source>
</evidence>
<evidence type="ECO:0000313" key="11">
    <source>
        <dbReference type="EMBL" id="RXH98769.1"/>
    </source>
</evidence>
<keyword evidence="9" id="KW-0175">Coiled coil</keyword>
<evidence type="ECO:0000256" key="6">
    <source>
        <dbReference type="ARBA" id="ARBA00023134"/>
    </source>
</evidence>
<dbReference type="GO" id="GO:0005525">
    <property type="term" value="F:GTP binding"/>
    <property type="evidence" value="ECO:0007669"/>
    <property type="project" value="UniProtKB-KW"/>
</dbReference>
<keyword evidence="6" id="KW-0342">GTP-binding</keyword>
<organism evidence="11 12">
    <name type="scientific">Malus domestica</name>
    <name type="common">Apple</name>
    <name type="synonym">Pyrus malus</name>
    <dbReference type="NCBI Taxonomy" id="3750"/>
    <lineage>
        <taxon>Eukaryota</taxon>
        <taxon>Viridiplantae</taxon>
        <taxon>Streptophyta</taxon>
        <taxon>Embryophyta</taxon>
        <taxon>Tracheophyta</taxon>
        <taxon>Spermatophyta</taxon>
        <taxon>Magnoliopsida</taxon>
        <taxon>eudicotyledons</taxon>
        <taxon>Gunneridae</taxon>
        <taxon>Pentapetalae</taxon>
        <taxon>rosids</taxon>
        <taxon>fabids</taxon>
        <taxon>Rosales</taxon>
        <taxon>Rosaceae</taxon>
        <taxon>Amygdaloideae</taxon>
        <taxon>Maleae</taxon>
        <taxon>Malus</taxon>
    </lineage>
</organism>
<comment type="similarity">
    <text evidence="8">Belongs to the TRAFAC class dynamin-like GTPase superfamily. GB1/RHD3 GTPase family.</text>
</comment>
<evidence type="ECO:0000256" key="8">
    <source>
        <dbReference type="PROSITE-ProRule" id="PRU01052"/>
    </source>
</evidence>
<keyword evidence="3" id="KW-0378">Hydrolase</keyword>
<feature type="coiled-coil region" evidence="9">
    <location>
        <begin position="193"/>
        <end position="220"/>
    </location>
</feature>
<keyword evidence="12" id="KW-1185">Reference proteome</keyword>
<dbReference type="Proteomes" id="UP000290289">
    <property type="component" value="Chromosome 5"/>
</dbReference>
<keyword evidence="7" id="KW-0472">Membrane</keyword>
<protein>
    <recommendedName>
        <fullName evidence="10">GB1/RHD3-type G domain-containing protein</fullName>
    </recommendedName>
</protein>
<dbReference type="SUPFAM" id="SSF52540">
    <property type="entry name" value="P-loop containing nucleoside triphosphate hydrolases"/>
    <property type="match status" value="1"/>
</dbReference>
<accession>A0A498JS50</accession>
<dbReference type="PANTHER" id="PTHR45923:SF20">
    <property type="entry name" value="PROTEIN ROOT HAIR DEFECTIVE 3 HOMOLOG 2"/>
    <property type="match status" value="1"/>
</dbReference>
<dbReference type="EMBL" id="RDQH01000331">
    <property type="protein sequence ID" value="RXH98769.1"/>
    <property type="molecule type" value="Genomic_DNA"/>
</dbReference>
<keyword evidence="2" id="KW-0547">Nucleotide-binding</keyword>
<dbReference type="InterPro" id="IPR046758">
    <property type="entry name" value="Sey1/RHD3-like_3HB"/>
</dbReference>
<dbReference type="GO" id="GO:0003924">
    <property type="term" value="F:GTPase activity"/>
    <property type="evidence" value="ECO:0007669"/>
    <property type="project" value="TreeGrafter"/>
</dbReference>
<proteinExistence type="inferred from homology"/>
<evidence type="ECO:0000313" key="12">
    <source>
        <dbReference type="Proteomes" id="UP000290289"/>
    </source>
</evidence>
<dbReference type="InterPro" id="IPR008803">
    <property type="entry name" value="RHD3/Sey1"/>
</dbReference>
<dbReference type="InterPro" id="IPR030386">
    <property type="entry name" value="G_GB1_RHD3_dom"/>
</dbReference>
<keyword evidence="1" id="KW-0812">Transmembrane</keyword>
<evidence type="ECO:0000256" key="1">
    <source>
        <dbReference type="ARBA" id="ARBA00022692"/>
    </source>
</evidence>
<dbReference type="InterPro" id="IPR027417">
    <property type="entry name" value="P-loop_NTPase"/>
</dbReference>
<evidence type="ECO:0000256" key="3">
    <source>
        <dbReference type="ARBA" id="ARBA00022801"/>
    </source>
</evidence>
<reference evidence="11 12" key="1">
    <citation type="submission" date="2018-10" db="EMBL/GenBank/DDBJ databases">
        <title>A high-quality apple genome assembly.</title>
        <authorList>
            <person name="Hu J."/>
        </authorList>
    </citation>
    <scope>NUCLEOTIDE SEQUENCE [LARGE SCALE GENOMIC DNA]</scope>
    <source>
        <strain evidence="12">cv. HFTH1</strain>
        <tissue evidence="11">Young leaf</tissue>
    </source>
</reference>
<gene>
    <name evidence="11" type="ORF">DVH24_011094</name>
</gene>
<dbReference type="GO" id="GO:0005783">
    <property type="term" value="C:endoplasmic reticulum"/>
    <property type="evidence" value="ECO:0007669"/>
    <property type="project" value="TreeGrafter"/>
</dbReference>
<dbReference type="AlphaFoldDB" id="A0A498JS50"/>
<keyword evidence="4" id="KW-0256">Endoplasmic reticulum</keyword>
<dbReference type="GO" id="GO:0016320">
    <property type="term" value="P:endoplasmic reticulum membrane fusion"/>
    <property type="evidence" value="ECO:0007669"/>
    <property type="project" value="TreeGrafter"/>
</dbReference>
<feature type="domain" description="GB1/RHD3-type G" evidence="10">
    <location>
        <begin position="35"/>
        <end position="232"/>
    </location>
</feature>